<dbReference type="InterPro" id="IPR018170">
    <property type="entry name" value="Aldo/ket_reductase_CS"/>
</dbReference>
<evidence type="ECO:0000259" key="1">
    <source>
        <dbReference type="Pfam" id="PF00248"/>
    </source>
</evidence>
<feature type="non-terminal residue" evidence="2">
    <location>
        <position position="266"/>
    </location>
</feature>
<reference evidence="2" key="1">
    <citation type="submission" date="2017-08" db="EMBL/GenBank/DDBJ databases">
        <authorList>
            <person name="Polle J.E."/>
            <person name="Barry K."/>
            <person name="Cushman J."/>
            <person name="Schmutz J."/>
            <person name="Tran D."/>
            <person name="Hathwaick L.T."/>
            <person name="Yim W.C."/>
            <person name="Jenkins J."/>
            <person name="Mckie-Krisberg Z.M."/>
            <person name="Prochnik S."/>
            <person name="Lindquist E."/>
            <person name="Dockter R.B."/>
            <person name="Adam C."/>
            <person name="Molina H."/>
            <person name="Bunkerborg J."/>
            <person name="Jin E."/>
            <person name="Buchheim M."/>
            <person name="Magnuson J."/>
        </authorList>
    </citation>
    <scope>NUCLEOTIDE SEQUENCE</scope>
    <source>
        <strain evidence="2">CCAP 19/18</strain>
    </source>
</reference>
<dbReference type="InterPro" id="IPR023210">
    <property type="entry name" value="NADP_OxRdtase_dom"/>
</dbReference>
<dbReference type="EMBL" id="MU069551">
    <property type="protein sequence ID" value="KAF5839210.1"/>
    <property type="molecule type" value="Genomic_DNA"/>
</dbReference>
<gene>
    <name evidence="2" type="ORF">DUNSADRAFT_1346</name>
</gene>
<dbReference type="Gene3D" id="3.20.20.100">
    <property type="entry name" value="NADP-dependent oxidoreductase domain"/>
    <property type="match status" value="1"/>
</dbReference>
<protein>
    <submittedName>
        <fullName evidence="2">NADP-dependent oxidoreductase domain-containing protein</fullName>
    </submittedName>
</protein>
<dbReference type="PANTHER" id="PTHR11732">
    <property type="entry name" value="ALDO/KETO REDUCTASE"/>
    <property type="match status" value="1"/>
</dbReference>
<evidence type="ECO:0000313" key="3">
    <source>
        <dbReference type="Proteomes" id="UP000815325"/>
    </source>
</evidence>
<dbReference type="Proteomes" id="UP000815325">
    <property type="component" value="Unassembled WGS sequence"/>
</dbReference>
<name>A0ABQ7GX77_DUNSA</name>
<dbReference type="InterPro" id="IPR020471">
    <property type="entry name" value="AKR"/>
</dbReference>
<dbReference type="PRINTS" id="PR00069">
    <property type="entry name" value="ALDKETRDTASE"/>
</dbReference>
<evidence type="ECO:0000313" key="2">
    <source>
        <dbReference type="EMBL" id="KAF5839210.1"/>
    </source>
</evidence>
<accession>A0ABQ7GX77</accession>
<feature type="domain" description="NADP-dependent oxidoreductase" evidence="1">
    <location>
        <begin position="156"/>
        <end position="266"/>
    </location>
</feature>
<dbReference type="InterPro" id="IPR036812">
    <property type="entry name" value="NAD(P)_OxRdtase_dom_sf"/>
</dbReference>
<sequence length="266" mass="29959">MSAFTEGFYTETKGRIVSVEAATLLWGGGGQSQENEGREKVRVLDYRWMEKLGLTAAEVHRLQEEMAKEIQERKLIFAKRYSILDPQPTAHLSNGYIIPLVGLGTWHIDCASVYANEHEVKKEKKHCLTAARCSSCIAYFQDVPVLWMLLKVGAALQEVFNEGIVSREELFITSKLWNSDHAPARVEPAVRKTLSDLQLDYLDAYLIHFPSSMPGPVIRPSLLDVWRAMEALVDKGLVRSIGVSNFSVKKLQSILSEARIPMQIVQ</sequence>
<proteinExistence type="predicted"/>
<comment type="caution">
    <text evidence="2">The sequence shown here is derived from an EMBL/GenBank/DDBJ whole genome shotgun (WGS) entry which is preliminary data.</text>
</comment>
<dbReference type="Pfam" id="PF00248">
    <property type="entry name" value="Aldo_ket_red"/>
    <property type="match status" value="1"/>
</dbReference>
<organism evidence="2 3">
    <name type="scientific">Dunaliella salina</name>
    <name type="common">Green alga</name>
    <name type="synonym">Protococcus salinus</name>
    <dbReference type="NCBI Taxonomy" id="3046"/>
    <lineage>
        <taxon>Eukaryota</taxon>
        <taxon>Viridiplantae</taxon>
        <taxon>Chlorophyta</taxon>
        <taxon>core chlorophytes</taxon>
        <taxon>Chlorophyceae</taxon>
        <taxon>CS clade</taxon>
        <taxon>Chlamydomonadales</taxon>
        <taxon>Dunaliellaceae</taxon>
        <taxon>Dunaliella</taxon>
    </lineage>
</organism>
<keyword evidence="3" id="KW-1185">Reference proteome</keyword>
<dbReference type="PROSITE" id="PS00062">
    <property type="entry name" value="ALDOKETO_REDUCTASE_2"/>
    <property type="match status" value="1"/>
</dbReference>
<dbReference type="SUPFAM" id="SSF51430">
    <property type="entry name" value="NAD(P)-linked oxidoreductase"/>
    <property type="match status" value="2"/>
</dbReference>